<dbReference type="InterPro" id="IPR001279">
    <property type="entry name" value="Metallo-B-lactamas"/>
</dbReference>
<dbReference type="Pfam" id="PF13299">
    <property type="entry name" value="CPSF100_C"/>
    <property type="match status" value="1"/>
</dbReference>
<feature type="compositionally biased region" description="Acidic residues" evidence="3">
    <location>
        <begin position="545"/>
        <end position="566"/>
    </location>
</feature>
<feature type="domain" description="Cleavage and polyadenylation specificity factor 2 C-terminal" evidence="4">
    <location>
        <begin position="852"/>
        <end position="924"/>
    </location>
</feature>
<evidence type="ECO:0000313" key="7">
    <source>
        <dbReference type="Proteomes" id="UP000095358"/>
    </source>
</evidence>
<dbReference type="InterPro" id="IPR025069">
    <property type="entry name" value="Cpsf2_C"/>
</dbReference>
<dbReference type="AlphaFoldDB" id="A0A1E5RU37"/>
<dbReference type="Gene3D" id="3.40.50.10890">
    <property type="match status" value="1"/>
</dbReference>
<dbReference type="PANTHER" id="PTHR45922:SF1">
    <property type="entry name" value="CLEAVAGE AND POLYADENYLATION SPECIFICITY FACTOR SUBUNIT 2"/>
    <property type="match status" value="1"/>
</dbReference>
<dbReference type="VEuPathDB" id="FungiDB:AWRI3580_g1123"/>
<evidence type="ECO:0000259" key="5">
    <source>
        <dbReference type="Pfam" id="PF16661"/>
    </source>
</evidence>
<evidence type="ECO:0000313" key="6">
    <source>
        <dbReference type="EMBL" id="OEJ90432.1"/>
    </source>
</evidence>
<dbReference type="Gene3D" id="3.60.15.10">
    <property type="entry name" value="Ribonuclease Z/Hydroxyacylglutathione hydrolase-like"/>
    <property type="match status" value="1"/>
</dbReference>
<comment type="similarity">
    <text evidence="1">Belongs to the metallo-beta-lactamase superfamily. RNA-metabolizing metallo-beta-lactamase-like family. CPSF2/YSH1 subfamily.</text>
</comment>
<reference evidence="7" key="1">
    <citation type="journal article" date="2016" name="Genome Announc.">
        <title>Genome sequences of three species of Hanseniaspora isolated from spontaneous wine fermentations.</title>
        <authorList>
            <person name="Sternes P.R."/>
            <person name="Lee D."/>
            <person name="Kutyna D.R."/>
            <person name="Borneman A.R."/>
        </authorList>
    </citation>
    <scope>NUCLEOTIDE SEQUENCE [LARGE SCALE GENOMIC DNA]</scope>
    <source>
        <strain evidence="7">AWRI3580</strain>
    </source>
</reference>
<evidence type="ECO:0000256" key="2">
    <source>
        <dbReference type="SAM" id="Coils"/>
    </source>
</evidence>
<feature type="domain" description="Metallo-beta-lactamase" evidence="5">
    <location>
        <begin position="57"/>
        <end position="243"/>
    </location>
</feature>
<dbReference type="STRING" id="29833.A0A1E5RU37"/>
<dbReference type="OrthoDB" id="64353at2759"/>
<dbReference type="Proteomes" id="UP000095358">
    <property type="component" value="Unassembled WGS sequence"/>
</dbReference>
<keyword evidence="7" id="KW-1185">Reference proteome</keyword>
<keyword evidence="2" id="KW-0175">Coiled coil</keyword>
<keyword evidence="1" id="KW-0694">RNA-binding</keyword>
<keyword evidence="1" id="KW-0507">mRNA processing</keyword>
<accession>A0A1E5RU37</accession>
<feature type="region of interest" description="Disordered" evidence="3">
    <location>
        <begin position="543"/>
        <end position="586"/>
    </location>
</feature>
<comment type="caution">
    <text evidence="6">The sequence shown here is derived from an EMBL/GenBank/DDBJ whole genome shotgun (WGS) entry which is preliminary data.</text>
</comment>
<proteinExistence type="inferred from homology"/>
<keyword evidence="1" id="KW-0539">Nucleus</keyword>
<protein>
    <recommendedName>
        <fullName evidence="1">Cleavage and polyadenylation specificity factor subunit 2</fullName>
    </recommendedName>
    <alternativeName>
        <fullName evidence="1">Cleavage and polyadenylation specificity factor 100 kDa subunit</fullName>
    </alternativeName>
</protein>
<dbReference type="PANTHER" id="PTHR45922">
    <property type="entry name" value="CLEAVAGE AND POLYADENYLATION SPECIFICITY FACTOR SUBUNIT 2"/>
    <property type="match status" value="1"/>
</dbReference>
<name>A0A1E5RU37_HANUV</name>
<evidence type="ECO:0000256" key="3">
    <source>
        <dbReference type="SAM" id="MobiDB-lite"/>
    </source>
</evidence>
<dbReference type="SUPFAM" id="SSF56281">
    <property type="entry name" value="Metallo-hydrolase/oxidoreductase"/>
    <property type="match status" value="1"/>
</dbReference>
<dbReference type="InterPro" id="IPR027075">
    <property type="entry name" value="CPSF2"/>
</dbReference>
<dbReference type="EMBL" id="LPNN01000003">
    <property type="protein sequence ID" value="OEJ90432.1"/>
    <property type="molecule type" value="Genomic_DNA"/>
</dbReference>
<gene>
    <name evidence="6" type="ORF">AWRI3580_g1123</name>
</gene>
<organism evidence="6 7">
    <name type="scientific">Hanseniaspora uvarum</name>
    <name type="common">Yeast</name>
    <name type="synonym">Kloeckera apiculata</name>
    <dbReference type="NCBI Taxonomy" id="29833"/>
    <lineage>
        <taxon>Eukaryota</taxon>
        <taxon>Fungi</taxon>
        <taxon>Dikarya</taxon>
        <taxon>Ascomycota</taxon>
        <taxon>Saccharomycotina</taxon>
        <taxon>Saccharomycetes</taxon>
        <taxon>Saccharomycodales</taxon>
        <taxon>Saccharomycodaceae</taxon>
        <taxon>Hanseniaspora</taxon>
    </lineage>
</organism>
<sequence>MGYSIINLSDKVSEVVISGTIIQFNDGVNKHKKILIDPGLNLDVINNKDDLLLGNTLFDKLVEVWTPIIDEIDTIILTQSSIERLGSYAFIFNAFQELIFTKDVNVYATLPIVNLGRLSTIEFYCNKNLMSNYIDHHYELEDIEQSFDYIKPLKYNQTIKITSSQNVNYTCFNAGHSLGSSIIKLQNIEIDNTANNSNNKEEFVLYFSEWSHVVDSITEGTSILDRMNFWNPQHDVMHPSSIITNIDDSYSTEESLAPWGKRTNQFKSYLFDNLSMSNLIVLPVDISTNFLKIFTVVAEFYQEYNKPDSPEEKIFEQFENYSKNFNSMFNANNENNKRNMNGMSNQSNDFKRQKKNVLPPIYLLANSKGRAITYCKSMLEWLDDSLLKNWNKNFQQNSNNNASGIKTPFDQIIQVLTPEDFEAVSKTSILNKKKIAETGGLLFINDDFLLMNEVLDSLNKQEDSEIHVVFTDVKQKGNYKEFLNDNQVINLLIKDNAVVDDEKIVKQLNQQIIDNSEKRKKLQDQYNEKKKLAKEEAAALVYDVRDDEASDSDDDVEGFADDENDDETQKGSNADEVEKEIENSPYDTVIKPNTSLKHKMFKIKTSTYMRDDYGLIVDFDHLFANDEDIDDVKGEDGNASSVVSTVANEMLTNDIKEELNATASNRNATGFNMLDEEDEELKDAYITISTNHVYDQNGNYFDDLQYLNVLNKKRMFWKTDIKTKNVAFDNLSVKYIDLTSSIDTKSSNIILPFFKAQNYLYINEQTSSLGGIPENIRILNEAKKEYAFETTVKNLNCVLSADLESDLQWENVLNGKYQISKVSCELVKVVNNKTGMTKFKIKPTSSTEEIDQNTSGDLLLGNVTLSSIRNTLVKAGHSAVFLGNGSLLIDNEIYVGKVNSSVVEINGKPTTLYYKVRQMVNGMLASL</sequence>
<dbReference type="GO" id="GO:0006397">
    <property type="term" value="P:mRNA processing"/>
    <property type="evidence" value="ECO:0007669"/>
    <property type="project" value="UniProtKB-KW"/>
</dbReference>
<evidence type="ECO:0000256" key="1">
    <source>
        <dbReference type="RuleBase" id="RU365006"/>
    </source>
</evidence>
<dbReference type="GO" id="GO:0003723">
    <property type="term" value="F:RNA binding"/>
    <property type="evidence" value="ECO:0007669"/>
    <property type="project" value="UniProtKB-KW"/>
</dbReference>
<evidence type="ECO:0000259" key="4">
    <source>
        <dbReference type="Pfam" id="PF13299"/>
    </source>
</evidence>
<comment type="subcellular location">
    <subcellularLocation>
        <location evidence="1">Nucleus</location>
    </subcellularLocation>
</comment>
<dbReference type="GO" id="GO:0005847">
    <property type="term" value="C:mRNA cleavage and polyadenylation specificity factor complex"/>
    <property type="evidence" value="ECO:0007669"/>
    <property type="project" value="InterPro"/>
</dbReference>
<dbReference type="InterPro" id="IPR036866">
    <property type="entry name" value="RibonucZ/Hydroxyglut_hydro"/>
</dbReference>
<dbReference type="Pfam" id="PF16661">
    <property type="entry name" value="Lactamase_B_6"/>
    <property type="match status" value="1"/>
</dbReference>
<feature type="coiled-coil region" evidence="2">
    <location>
        <begin position="505"/>
        <end position="539"/>
    </location>
</feature>